<proteinExistence type="predicted"/>
<dbReference type="GO" id="GO:0016829">
    <property type="term" value="F:lyase activity"/>
    <property type="evidence" value="ECO:0007669"/>
    <property type="project" value="UniProtKB-KW"/>
</dbReference>
<evidence type="ECO:0000256" key="3">
    <source>
        <dbReference type="ARBA" id="ARBA00023180"/>
    </source>
</evidence>
<protein>
    <submittedName>
        <fullName evidence="5">Peptidyl-alpha-hydroxyglycine alpha-amidating lyase family protein</fullName>
    </submittedName>
</protein>
<dbReference type="InterPro" id="IPR001258">
    <property type="entry name" value="NHL_repeat"/>
</dbReference>
<accession>A0ABP8MGK0</accession>
<evidence type="ECO:0000313" key="5">
    <source>
        <dbReference type="EMBL" id="GAA4449126.1"/>
    </source>
</evidence>
<feature type="repeat" description="NHL" evidence="4">
    <location>
        <begin position="186"/>
        <end position="225"/>
    </location>
</feature>
<dbReference type="Pfam" id="PF17170">
    <property type="entry name" value="DUF5128"/>
    <property type="match status" value="1"/>
</dbReference>
<name>A0ABP8MGK0_9BACT</name>
<comment type="caution">
    <text evidence="5">The sequence shown here is derived from an EMBL/GenBank/DDBJ whole genome shotgun (WGS) entry which is preliminary data.</text>
</comment>
<sequence length="338" mass="37019">MLACVTMIIHSIAASCSGNSAEPDKGKSPDYPRVNLAPWYRVDPAWPQKPSEFEWQAVPAVAVDAEDQVYVFTRSTPPIQVYTKEGKFVRSWGDDSIATAHHLKIDGDGNIWVADIGLHIIRKFSPTGEVLQTIGTPGVSGEDQTHLDKPTDMAIAANGDVFVSDGYGNNRIVHFDATGKFVKAWGSLGTGPEQFSLPHAIAIDSTGRLYIADRNNARVMIYDQQGVLLDSWDNVIVPWGFHVTADDAIWVCGASPMPWINDPDYPGAPVSCPPKDQVLMKFNPHGKLLQLWTIPKGQDGKEQAGDVNWLHGMAIDSEGDIYVGDIIGKRAQKFVLQK</sequence>
<organism evidence="5 6">
    <name type="scientific">Novipirellula rosea</name>
    <dbReference type="NCBI Taxonomy" id="1031540"/>
    <lineage>
        <taxon>Bacteria</taxon>
        <taxon>Pseudomonadati</taxon>
        <taxon>Planctomycetota</taxon>
        <taxon>Planctomycetia</taxon>
        <taxon>Pirellulales</taxon>
        <taxon>Pirellulaceae</taxon>
        <taxon>Novipirellula</taxon>
    </lineage>
</organism>
<feature type="repeat" description="NHL" evidence="4">
    <location>
        <begin position="138"/>
        <end position="178"/>
    </location>
</feature>
<evidence type="ECO:0000313" key="6">
    <source>
        <dbReference type="Proteomes" id="UP001500840"/>
    </source>
</evidence>
<dbReference type="CDD" id="cd14958">
    <property type="entry name" value="NHL_PAL_like"/>
    <property type="match status" value="1"/>
</dbReference>
<dbReference type="InterPro" id="IPR011042">
    <property type="entry name" value="6-blade_b-propeller_TolB-like"/>
</dbReference>
<dbReference type="PROSITE" id="PS51125">
    <property type="entry name" value="NHL"/>
    <property type="match status" value="2"/>
</dbReference>
<dbReference type="Proteomes" id="UP001500840">
    <property type="component" value="Unassembled WGS sequence"/>
</dbReference>
<keyword evidence="3" id="KW-0325">Glycoprotein</keyword>
<dbReference type="Gene3D" id="2.120.10.30">
    <property type="entry name" value="TolB, C-terminal domain"/>
    <property type="match status" value="1"/>
</dbReference>
<evidence type="ECO:0000256" key="1">
    <source>
        <dbReference type="ARBA" id="ARBA00022729"/>
    </source>
</evidence>
<dbReference type="PANTHER" id="PTHR10680:SF38">
    <property type="entry name" value="BLL1368 PROTEIN"/>
    <property type="match status" value="1"/>
</dbReference>
<keyword evidence="2" id="KW-0677">Repeat</keyword>
<reference evidence="6" key="1">
    <citation type="journal article" date="2019" name="Int. J. Syst. Evol. Microbiol.">
        <title>The Global Catalogue of Microorganisms (GCM) 10K type strain sequencing project: providing services to taxonomists for standard genome sequencing and annotation.</title>
        <authorList>
            <consortium name="The Broad Institute Genomics Platform"/>
            <consortium name="The Broad Institute Genome Sequencing Center for Infectious Disease"/>
            <person name="Wu L."/>
            <person name="Ma J."/>
        </authorList>
    </citation>
    <scope>NUCLEOTIDE SEQUENCE [LARGE SCALE GENOMIC DNA]</scope>
    <source>
        <strain evidence="6">JCM 17759</strain>
    </source>
</reference>
<keyword evidence="1" id="KW-0732">Signal</keyword>
<evidence type="ECO:0000256" key="4">
    <source>
        <dbReference type="PROSITE-ProRule" id="PRU00504"/>
    </source>
</evidence>
<keyword evidence="5" id="KW-0456">Lyase</keyword>
<gene>
    <name evidence="5" type="ORF">GCM10023156_13240</name>
</gene>
<keyword evidence="6" id="KW-1185">Reference proteome</keyword>
<evidence type="ECO:0000256" key="2">
    <source>
        <dbReference type="ARBA" id="ARBA00022737"/>
    </source>
</evidence>
<dbReference type="SUPFAM" id="SSF101898">
    <property type="entry name" value="NHL repeat"/>
    <property type="match status" value="1"/>
</dbReference>
<dbReference type="PANTHER" id="PTHR10680">
    <property type="entry name" value="PEPTIDYL-GLYCINE ALPHA-AMIDATING MONOOXYGENASE"/>
    <property type="match status" value="1"/>
</dbReference>
<dbReference type="EMBL" id="BAABGA010000017">
    <property type="protein sequence ID" value="GAA4449126.1"/>
    <property type="molecule type" value="Genomic_DNA"/>
</dbReference>